<evidence type="ECO:0000313" key="2">
    <source>
        <dbReference type="EMBL" id="KAG1540729.1"/>
    </source>
</evidence>
<proteinExistence type="predicted"/>
<dbReference type="InterPro" id="IPR019320">
    <property type="entry name" value="BORCS8"/>
</dbReference>
<evidence type="ECO:0000313" key="3">
    <source>
        <dbReference type="Proteomes" id="UP000717996"/>
    </source>
</evidence>
<dbReference type="OMA" id="RINDHIH"/>
<dbReference type="OrthoDB" id="10044187at2759"/>
<dbReference type="Pfam" id="PF10167">
    <property type="entry name" value="BORCS8"/>
    <property type="match status" value="1"/>
</dbReference>
<dbReference type="AlphaFoldDB" id="A0A9P6Y7R7"/>
<evidence type="ECO:0000256" key="1">
    <source>
        <dbReference type="SAM" id="MobiDB-lite"/>
    </source>
</evidence>
<gene>
    <name evidence="2" type="ORF">G6F51_008347</name>
</gene>
<comment type="caution">
    <text evidence="2">The sequence shown here is derived from an EMBL/GenBank/DDBJ whole genome shotgun (WGS) entry which is preliminary data.</text>
</comment>
<accession>A0A9P6Y7R7</accession>
<reference evidence="2" key="1">
    <citation type="journal article" date="2020" name="Microb. Genom.">
        <title>Genetic diversity of clinical and environmental Mucorales isolates obtained from an investigation of mucormycosis cases among solid organ transplant recipients.</title>
        <authorList>
            <person name="Nguyen M.H."/>
            <person name="Kaul D."/>
            <person name="Muto C."/>
            <person name="Cheng S.J."/>
            <person name="Richter R.A."/>
            <person name="Bruno V.M."/>
            <person name="Liu G."/>
            <person name="Beyhan S."/>
            <person name="Sundermann A.J."/>
            <person name="Mounaud S."/>
            <person name="Pasculle A.W."/>
            <person name="Nierman W.C."/>
            <person name="Driscoll E."/>
            <person name="Cumbie R."/>
            <person name="Clancy C.J."/>
            <person name="Dupont C.L."/>
        </authorList>
    </citation>
    <scope>NUCLEOTIDE SEQUENCE</scope>
    <source>
        <strain evidence="2">GL16</strain>
    </source>
</reference>
<dbReference type="Proteomes" id="UP000717996">
    <property type="component" value="Unassembled WGS sequence"/>
</dbReference>
<protein>
    <submittedName>
        <fullName evidence="2">Uncharacterized protein</fullName>
    </submittedName>
</protein>
<name>A0A9P6Y7R7_RHIOR</name>
<feature type="compositionally biased region" description="Low complexity" evidence="1">
    <location>
        <begin position="75"/>
        <end position="90"/>
    </location>
</feature>
<sequence length="198" mass="21960">MTEQHSANNLGKNKLTLSSVRPLSVLIPPSWSSSDVQQSPSQNAVSPSNSLPTLSFDQLSLYAKKISTSGFNPFSISSSSSSSTTSSVKNNKSDEHKKKALELKIGQALDAFLQAFLFSLNDSSLRLYTISDHIQRKVPRLVELKKKIRQQSDKVETANFDIQDAQRSICDMERIESFANILSMIELSRNIVHNSKKG</sequence>
<feature type="region of interest" description="Disordered" evidence="1">
    <location>
        <begin position="75"/>
        <end position="94"/>
    </location>
</feature>
<organism evidence="2 3">
    <name type="scientific">Rhizopus oryzae</name>
    <name type="common">Mucormycosis agent</name>
    <name type="synonym">Rhizopus arrhizus var. delemar</name>
    <dbReference type="NCBI Taxonomy" id="64495"/>
    <lineage>
        <taxon>Eukaryota</taxon>
        <taxon>Fungi</taxon>
        <taxon>Fungi incertae sedis</taxon>
        <taxon>Mucoromycota</taxon>
        <taxon>Mucoromycotina</taxon>
        <taxon>Mucoromycetes</taxon>
        <taxon>Mucorales</taxon>
        <taxon>Mucorineae</taxon>
        <taxon>Rhizopodaceae</taxon>
        <taxon>Rhizopus</taxon>
    </lineage>
</organism>
<dbReference type="EMBL" id="JAANIT010001356">
    <property type="protein sequence ID" value="KAG1540729.1"/>
    <property type="molecule type" value="Genomic_DNA"/>
</dbReference>